<sequence>MDLDKKTEKELQKMIVEKKESLRGFRFGTSGSKTKDVKVGTNTKKDIARILTELRKKEIAENNK</sequence>
<name>A0A1F5ELY5_9BACT</name>
<evidence type="ECO:0000256" key="4">
    <source>
        <dbReference type="ARBA" id="ARBA00035204"/>
    </source>
</evidence>
<dbReference type="GO" id="GO:0005840">
    <property type="term" value="C:ribosome"/>
    <property type="evidence" value="ECO:0007669"/>
    <property type="project" value="UniProtKB-KW"/>
</dbReference>
<evidence type="ECO:0000256" key="1">
    <source>
        <dbReference type="ARBA" id="ARBA00009254"/>
    </source>
</evidence>
<dbReference type="NCBIfam" id="TIGR00012">
    <property type="entry name" value="L29"/>
    <property type="match status" value="1"/>
</dbReference>
<comment type="caution">
    <text evidence="6">The sequence shown here is derived from an EMBL/GenBank/DDBJ whole genome shotgun (WGS) entry which is preliminary data.</text>
</comment>
<proteinExistence type="inferred from homology"/>
<dbReference type="HAMAP" id="MF_00374">
    <property type="entry name" value="Ribosomal_uL29"/>
    <property type="match status" value="1"/>
</dbReference>
<protein>
    <recommendedName>
        <fullName evidence="4 5">Large ribosomal subunit protein uL29</fullName>
    </recommendedName>
</protein>
<dbReference type="InterPro" id="IPR036049">
    <property type="entry name" value="Ribosomal_uL29_sf"/>
</dbReference>
<keyword evidence="3 5" id="KW-0687">Ribonucleoprotein</keyword>
<dbReference type="AlphaFoldDB" id="A0A1F5ELY5"/>
<organism evidence="6 7">
    <name type="scientific">Candidatus Campbellbacteria bacterium RIFCSPHIGHO2_12_FULL_35_10</name>
    <dbReference type="NCBI Taxonomy" id="1797578"/>
    <lineage>
        <taxon>Bacteria</taxon>
        <taxon>Candidatus Campbelliibacteriota</taxon>
    </lineage>
</organism>
<evidence type="ECO:0000256" key="3">
    <source>
        <dbReference type="ARBA" id="ARBA00023274"/>
    </source>
</evidence>
<dbReference type="Proteomes" id="UP000185891">
    <property type="component" value="Unassembled WGS sequence"/>
</dbReference>
<comment type="similarity">
    <text evidence="1 5">Belongs to the universal ribosomal protein uL29 family.</text>
</comment>
<dbReference type="EMBL" id="MFAA01000036">
    <property type="protein sequence ID" value="OGD68405.1"/>
    <property type="molecule type" value="Genomic_DNA"/>
</dbReference>
<keyword evidence="2 5" id="KW-0689">Ribosomal protein</keyword>
<reference evidence="6 7" key="1">
    <citation type="journal article" date="2016" name="Nat. Commun.">
        <title>Thousands of microbial genomes shed light on interconnected biogeochemical processes in an aquifer system.</title>
        <authorList>
            <person name="Anantharaman K."/>
            <person name="Brown C.T."/>
            <person name="Hug L.A."/>
            <person name="Sharon I."/>
            <person name="Castelle C.J."/>
            <person name="Probst A.J."/>
            <person name="Thomas B.C."/>
            <person name="Singh A."/>
            <person name="Wilkins M.J."/>
            <person name="Karaoz U."/>
            <person name="Brodie E.L."/>
            <person name="Williams K.H."/>
            <person name="Hubbard S.S."/>
            <person name="Banfield J.F."/>
        </authorList>
    </citation>
    <scope>NUCLEOTIDE SEQUENCE [LARGE SCALE GENOMIC DNA]</scope>
</reference>
<dbReference type="GO" id="GO:0006412">
    <property type="term" value="P:translation"/>
    <property type="evidence" value="ECO:0007669"/>
    <property type="project" value="UniProtKB-UniRule"/>
</dbReference>
<dbReference type="GO" id="GO:1990904">
    <property type="term" value="C:ribonucleoprotein complex"/>
    <property type="evidence" value="ECO:0007669"/>
    <property type="project" value="UniProtKB-KW"/>
</dbReference>
<accession>A0A1F5ELY5</accession>
<dbReference type="Gene3D" id="1.10.287.310">
    <property type="match status" value="1"/>
</dbReference>
<evidence type="ECO:0000313" key="6">
    <source>
        <dbReference type="EMBL" id="OGD68405.1"/>
    </source>
</evidence>
<evidence type="ECO:0000256" key="5">
    <source>
        <dbReference type="HAMAP-Rule" id="MF_00374"/>
    </source>
</evidence>
<dbReference type="SUPFAM" id="SSF46561">
    <property type="entry name" value="Ribosomal protein L29 (L29p)"/>
    <property type="match status" value="1"/>
</dbReference>
<gene>
    <name evidence="5" type="primary">rpmC</name>
    <name evidence="6" type="ORF">A3E89_02900</name>
</gene>
<dbReference type="InterPro" id="IPR001854">
    <property type="entry name" value="Ribosomal_uL29"/>
</dbReference>
<dbReference type="GO" id="GO:0003735">
    <property type="term" value="F:structural constituent of ribosome"/>
    <property type="evidence" value="ECO:0007669"/>
    <property type="project" value="InterPro"/>
</dbReference>
<dbReference type="Pfam" id="PF00831">
    <property type="entry name" value="Ribosomal_L29"/>
    <property type="match status" value="1"/>
</dbReference>
<evidence type="ECO:0000313" key="7">
    <source>
        <dbReference type="Proteomes" id="UP000185891"/>
    </source>
</evidence>
<evidence type="ECO:0000256" key="2">
    <source>
        <dbReference type="ARBA" id="ARBA00022980"/>
    </source>
</evidence>